<dbReference type="EMBL" id="SLUB01000059">
    <property type="protein sequence ID" value="THE09923.1"/>
    <property type="molecule type" value="Genomic_DNA"/>
</dbReference>
<dbReference type="SUPFAM" id="SSF158499">
    <property type="entry name" value="DnaD domain-like"/>
    <property type="match status" value="1"/>
</dbReference>
<evidence type="ECO:0000259" key="2">
    <source>
        <dbReference type="Pfam" id="PF07261"/>
    </source>
</evidence>
<evidence type="ECO:0000256" key="1">
    <source>
        <dbReference type="ARBA" id="ARBA00093462"/>
    </source>
</evidence>
<dbReference type="InterPro" id="IPR053162">
    <property type="entry name" value="DnaD"/>
</dbReference>
<accession>A0A4V3V742</accession>
<comment type="similarity">
    <text evidence="1">Belongs to the DnaB/DnaD family.</text>
</comment>
<dbReference type="InterPro" id="IPR034829">
    <property type="entry name" value="DnaD-like_sf"/>
</dbReference>
<gene>
    <name evidence="3" type="ORF">E1I69_20625</name>
</gene>
<dbReference type="Proteomes" id="UP000306477">
    <property type="component" value="Unassembled WGS sequence"/>
</dbReference>
<dbReference type="OrthoDB" id="1258529at2"/>
<dbReference type="Pfam" id="PF07261">
    <property type="entry name" value="DnaB_2"/>
    <property type="match status" value="1"/>
</dbReference>
<sequence length="142" mass="17139">MFNLDRRCVQHEQGNTRDYFRDYFKEYIKDFFFSKPANDNEDDPFQFFEQNGFGKIGNYYSKKIKSWCAELSCKLVILAMKLALENGSNRWNYVEAVLIDWCNKGYRNINEIQKACITFKRQKQQQFYTKPARVEVIPDWPR</sequence>
<name>A0A4V3V742_9BACI</name>
<evidence type="ECO:0000313" key="3">
    <source>
        <dbReference type="EMBL" id="THE09923.1"/>
    </source>
</evidence>
<dbReference type="AlphaFoldDB" id="A0A4V3V742"/>
<reference evidence="3 4" key="1">
    <citation type="journal article" date="2019" name="Indoor Air">
        <title>Impacts of indoor surface finishes on bacterial viability.</title>
        <authorList>
            <person name="Hu J."/>
            <person name="Maamar S.B."/>
            <person name="Glawe A.J."/>
            <person name="Gottel N."/>
            <person name="Gilbert J.A."/>
            <person name="Hartmann E.M."/>
        </authorList>
    </citation>
    <scope>NUCLEOTIDE SEQUENCE [LARGE SCALE GENOMIC DNA]</scope>
    <source>
        <strain evidence="3 4">AF060A6</strain>
    </source>
</reference>
<dbReference type="PANTHER" id="PTHR37293:SF5">
    <property type="entry name" value="DNA REPLICATION PROTEIN"/>
    <property type="match status" value="1"/>
</dbReference>
<dbReference type="NCBIfam" id="TIGR01446">
    <property type="entry name" value="DnaD_dom"/>
    <property type="match status" value="1"/>
</dbReference>
<comment type="caution">
    <text evidence="3">The sequence shown here is derived from an EMBL/GenBank/DDBJ whole genome shotgun (WGS) entry which is preliminary data.</text>
</comment>
<protein>
    <submittedName>
        <fullName evidence="3">DnaD domain protein</fullName>
    </submittedName>
</protein>
<dbReference type="PANTHER" id="PTHR37293">
    <property type="entry name" value="PHAGE REPLICATION PROTEIN-RELATED"/>
    <property type="match status" value="1"/>
</dbReference>
<dbReference type="Gene3D" id="1.10.10.630">
    <property type="entry name" value="DnaD domain-like"/>
    <property type="match status" value="1"/>
</dbReference>
<organism evidence="3 4">
    <name type="scientific">Bacillus timonensis</name>
    <dbReference type="NCBI Taxonomy" id="1033734"/>
    <lineage>
        <taxon>Bacteria</taxon>
        <taxon>Bacillati</taxon>
        <taxon>Bacillota</taxon>
        <taxon>Bacilli</taxon>
        <taxon>Bacillales</taxon>
        <taxon>Bacillaceae</taxon>
        <taxon>Bacillus</taxon>
    </lineage>
</organism>
<evidence type="ECO:0000313" key="4">
    <source>
        <dbReference type="Proteomes" id="UP000306477"/>
    </source>
</evidence>
<feature type="domain" description="DnaB/C C-terminal" evidence="2">
    <location>
        <begin position="45"/>
        <end position="114"/>
    </location>
</feature>
<dbReference type="InterPro" id="IPR006343">
    <property type="entry name" value="DnaB/C_C"/>
</dbReference>
<proteinExistence type="inferred from homology"/>
<keyword evidence="4" id="KW-1185">Reference proteome</keyword>